<evidence type="ECO:0000256" key="3">
    <source>
        <dbReference type="ARBA" id="ARBA00023157"/>
    </source>
</evidence>
<keyword evidence="7" id="KW-1133">Transmembrane helix</keyword>
<evidence type="ECO:0000313" key="8">
    <source>
        <dbReference type="EMBL" id="GFY41956.1"/>
    </source>
</evidence>
<dbReference type="GO" id="GO:0050839">
    <property type="term" value="F:cell adhesion molecule binding"/>
    <property type="evidence" value="ECO:0007669"/>
    <property type="project" value="TreeGrafter"/>
</dbReference>
<dbReference type="Gene3D" id="2.60.40.10">
    <property type="entry name" value="Immunoglobulins"/>
    <property type="match status" value="1"/>
</dbReference>
<evidence type="ECO:0000256" key="5">
    <source>
        <dbReference type="ARBA" id="ARBA00023319"/>
    </source>
</evidence>
<keyword evidence="7" id="KW-0812">Transmembrane</keyword>
<dbReference type="GO" id="GO:0098609">
    <property type="term" value="P:cell-cell adhesion"/>
    <property type="evidence" value="ECO:0007669"/>
    <property type="project" value="TreeGrafter"/>
</dbReference>
<comment type="caution">
    <text evidence="8">The sequence shown here is derived from an EMBL/GenBank/DDBJ whole genome shotgun (WGS) entry which is preliminary data.</text>
</comment>
<evidence type="ECO:0000256" key="1">
    <source>
        <dbReference type="ARBA" id="ARBA00004479"/>
    </source>
</evidence>
<keyword evidence="2 7" id="KW-0472">Membrane</keyword>
<feature type="transmembrane region" description="Helical" evidence="7">
    <location>
        <begin position="164"/>
        <end position="191"/>
    </location>
</feature>
<feature type="compositionally biased region" description="Basic and acidic residues" evidence="6">
    <location>
        <begin position="256"/>
        <end position="265"/>
    </location>
</feature>
<keyword evidence="5" id="KW-0393">Immunoglobulin domain</keyword>
<evidence type="ECO:0000256" key="2">
    <source>
        <dbReference type="ARBA" id="ARBA00023136"/>
    </source>
</evidence>
<dbReference type="InterPro" id="IPR051275">
    <property type="entry name" value="Cell_adhesion_signaling"/>
</dbReference>
<keyword evidence="4" id="KW-0325">Glycoprotein</keyword>
<evidence type="ECO:0000256" key="6">
    <source>
        <dbReference type="SAM" id="MobiDB-lite"/>
    </source>
</evidence>
<name>A0A8X7BRE9_9ARAC</name>
<dbReference type="InterPro" id="IPR013783">
    <property type="entry name" value="Ig-like_fold"/>
</dbReference>
<dbReference type="PANTHER" id="PTHR11640">
    <property type="entry name" value="NEPHRIN"/>
    <property type="match status" value="1"/>
</dbReference>
<proteinExistence type="predicted"/>
<evidence type="ECO:0000313" key="9">
    <source>
        <dbReference type="Proteomes" id="UP000886998"/>
    </source>
</evidence>
<gene>
    <name evidence="8" type="primary">AVEN_85216_1</name>
    <name evidence="8" type="ORF">TNIN_458841</name>
</gene>
<dbReference type="OrthoDB" id="6435827at2759"/>
<keyword evidence="3" id="KW-1015">Disulfide bond</keyword>
<dbReference type="InterPro" id="IPR036179">
    <property type="entry name" value="Ig-like_dom_sf"/>
</dbReference>
<comment type="subcellular location">
    <subcellularLocation>
        <location evidence="1">Membrane</location>
        <topology evidence="1">Single-pass type I membrane protein</topology>
    </subcellularLocation>
</comment>
<keyword evidence="9" id="KW-1185">Reference proteome</keyword>
<dbReference type="GO" id="GO:0005911">
    <property type="term" value="C:cell-cell junction"/>
    <property type="evidence" value="ECO:0007669"/>
    <property type="project" value="TreeGrafter"/>
</dbReference>
<reference evidence="8" key="1">
    <citation type="submission" date="2020-08" db="EMBL/GenBank/DDBJ databases">
        <title>Multicomponent nature underlies the extraordinary mechanical properties of spider dragline silk.</title>
        <authorList>
            <person name="Kono N."/>
            <person name="Nakamura H."/>
            <person name="Mori M."/>
            <person name="Yoshida Y."/>
            <person name="Ohtoshi R."/>
            <person name="Malay A.D."/>
            <person name="Moran D.A.P."/>
            <person name="Tomita M."/>
            <person name="Numata K."/>
            <person name="Arakawa K."/>
        </authorList>
    </citation>
    <scope>NUCLEOTIDE SEQUENCE</scope>
</reference>
<dbReference type="Proteomes" id="UP000886998">
    <property type="component" value="Unassembled WGS sequence"/>
</dbReference>
<dbReference type="SUPFAM" id="SSF48726">
    <property type="entry name" value="Immunoglobulin"/>
    <property type="match status" value="1"/>
</dbReference>
<dbReference type="PANTHER" id="PTHR11640:SF154">
    <property type="entry name" value="IRREGULAR CHIASM C-ROUGHEST PROTEIN-LIKE PROTEIN"/>
    <property type="match status" value="1"/>
</dbReference>
<protein>
    <submittedName>
        <fullName evidence="8">Uncharacterized protein</fullName>
    </submittedName>
</protein>
<organism evidence="8 9">
    <name type="scientific">Trichonephila inaurata madagascariensis</name>
    <dbReference type="NCBI Taxonomy" id="2747483"/>
    <lineage>
        <taxon>Eukaryota</taxon>
        <taxon>Metazoa</taxon>
        <taxon>Ecdysozoa</taxon>
        <taxon>Arthropoda</taxon>
        <taxon>Chelicerata</taxon>
        <taxon>Arachnida</taxon>
        <taxon>Araneae</taxon>
        <taxon>Araneomorphae</taxon>
        <taxon>Entelegynae</taxon>
        <taxon>Araneoidea</taxon>
        <taxon>Nephilidae</taxon>
        <taxon>Trichonephila</taxon>
        <taxon>Trichonephila inaurata</taxon>
    </lineage>
</organism>
<sequence>MANRLYTIDQTLFKQEIQGMQTVHRSALQIYQPLTASCSIIDRQIDTRYMLFRAPQVLTDTARTKKRVVVEKDEDAVIAVYFCSDPSPKRTFWEWGSIKLESGEVHIRYIAERLHNDEGAKDCYEARLIVRGVDGSDSRKYTLNVENERGSEAFAVALEVREPVAMSVVIGIVVGCIILLLIITLVILYLLKAERMCFNRKEFKPDSSESDAESGRSAELIQNGRSKPGAIPPDALYTANKRDGSSPDNRPLYENIKPDKNDNRNEASLVYASLDLPNPVPQTRNGHSSKPKHNPPPRRDRTEYAEIQFQPKVYEQASL</sequence>
<evidence type="ECO:0000256" key="7">
    <source>
        <dbReference type="SAM" id="Phobius"/>
    </source>
</evidence>
<accession>A0A8X7BRE9</accession>
<dbReference type="AlphaFoldDB" id="A0A8X7BRE9"/>
<evidence type="ECO:0000256" key="4">
    <source>
        <dbReference type="ARBA" id="ARBA00023180"/>
    </source>
</evidence>
<feature type="region of interest" description="Disordered" evidence="6">
    <location>
        <begin position="203"/>
        <end position="319"/>
    </location>
</feature>
<dbReference type="GO" id="GO:0005886">
    <property type="term" value="C:plasma membrane"/>
    <property type="evidence" value="ECO:0007669"/>
    <property type="project" value="TreeGrafter"/>
</dbReference>
<dbReference type="EMBL" id="BMAV01002796">
    <property type="protein sequence ID" value="GFY41956.1"/>
    <property type="molecule type" value="Genomic_DNA"/>
</dbReference>
<feature type="compositionally biased region" description="Basic residues" evidence="6">
    <location>
        <begin position="287"/>
        <end position="296"/>
    </location>
</feature>